<gene>
    <name evidence="6" type="ORF">DID88_004098</name>
</gene>
<comment type="subcellular location">
    <subcellularLocation>
        <location evidence="1">Endomembrane system</location>
        <topology evidence="1">Multi-pass membrane protein</topology>
    </subcellularLocation>
</comment>
<dbReference type="InterPro" id="IPR006838">
    <property type="entry name" value="ADTRP_AIG1"/>
</dbReference>
<protein>
    <submittedName>
        <fullName evidence="6">Uncharacterized protein</fullName>
    </submittedName>
</protein>
<dbReference type="OrthoDB" id="1898221at2759"/>
<feature type="transmembrane region" description="Helical" evidence="5">
    <location>
        <begin position="38"/>
        <end position="59"/>
    </location>
</feature>
<dbReference type="PANTHER" id="PTHR10989:SF16">
    <property type="entry name" value="AT02829P-RELATED"/>
    <property type="match status" value="1"/>
</dbReference>
<keyword evidence="2 5" id="KW-0812">Transmembrane</keyword>
<dbReference type="Proteomes" id="UP000249056">
    <property type="component" value="Unassembled WGS sequence"/>
</dbReference>
<reference evidence="6 7" key="1">
    <citation type="submission" date="2018-06" db="EMBL/GenBank/DDBJ databases">
        <title>Genome Sequence of the Brown Rot Fungal Pathogen Monilinia fructigena.</title>
        <authorList>
            <person name="Landi L."/>
            <person name="De Miccolis Angelini R.M."/>
            <person name="Pollastro S."/>
            <person name="Abate D."/>
            <person name="Faretra F."/>
            <person name="Romanazzi G."/>
        </authorList>
    </citation>
    <scope>NUCLEOTIDE SEQUENCE [LARGE SCALE GENOMIC DNA]</scope>
    <source>
        <strain evidence="6 7">Mfrg269</strain>
    </source>
</reference>
<evidence type="ECO:0000256" key="1">
    <source>
        <dbReference type="ARBA" id="ARBA00004127"/>
    </source>
</evidence>
<keyword evidence="4 5" id="KW-0472">Membrane</keyword>
<dbReference type="PANTHER" id="PTHR10989">
    <property type="entry name" value="ANDROGEN-INDUCED PROTEIN 1-RELATED"/>
    <property type="match status" value="1"/>
</dbReference>
<keyword evidence="7" id="KW-1185">Reference proteome</keyword>
<dbReference type="AlphaFoldDB" id="A0A395IRU5"/>
<proteinExistence type="predicted"/>
<sequence>MLSSAFAAVYWAWVKQCYKYNGFYPYPLLGHLDTTQRAVLFAGSALIMAGSTLMLKWLYGRVNGLQGAQHRSTPNNIKSQ</sequence>
<dbReference type="EMBL" id="QKRW01000021">
    <property type="protein sequence ID" value="RAL63012.1"/>
    <property type="molecule type" value="Genomic_DNA"/>
</dbReference>
<dbReference type="Pfam" id="PF04750">
    <property type="entry name" value="Far-17a_AIG1"/>
    <property type="match status" value="1"/>
</dbReference>
<evidence type="ECO:0000256" key="2">
    <source>
        <dbReference type="ARBA" id="ARBA00022692"/>
    </source>
</evidence>
<evidence type="ECO:0000256" key="3">
    <source>
        <dbReference type="ARBA" id="ARBA00022989"/>
    </source>
</evidence>
<evidence type="ECO:0000313" key="7">
    <source>
        <dbReference type="Proteomes" id="UP000249056"/>
    </source>
</evidence>
<keyword evidence="3 5" id="KW-1133">Transmembrane helix</keyword>
<name>A0A395IRU5_9HELO</name>
<evidence type="ECO:0000256" key="5">
    <source>
        <dbReference type="SAM" id="Phobius"/>
    </source>
</evidence>
<dbReference type="GO" id="GO:0012505">
    <property type="term" value="C:endomembrane system"/>
    <property type="evidence" value="ECO:0007669"/>
    <property type="project" value="UniProtKB-SubCell"/>
</dbReference>
<comment type="caution">
    <text evidence="6">The sequence shown here is derived from an EMBL/GenBank/DDBJ whole genome shotgun (WGS) entry which is preliminary data.</text>
</comment>
<organism evidence="6 7">
    <name type="scientific">Monilinia fructigena</name>
    <dbReference type="NCBI Taxonomy" id="38457"/>
    <lineage>
        <taxon>Eukaryota</taxon>
        <taxon>Fungi</taxon>
        <taxon>Dikarya</taxon>
        <taxon>Ascomycota</taxon>
        <taxon>Pezizomycotina</taxon>
        <taxon>Leotiomycetes</taxon>
        <taxon>Helotiales</taxon>
        <taxon>Sclerotiniaceae</taxon>
        <taxon>Monilinia</taxon>
    </lineage>
</organism>
<dbReference type="GO" id="GO:0016020">
    <property type="term" value="C:membrane"/>
    <property type="evidence" value="ECO:0007669"/>
    <property type="project" value="InterPro"/>
</dbReference>
<evidence type="ECO:0000313" key="6">
    <source>
        <dbReference type="EMBL" id="RAL63012.1"/>
    </source>
</evidence>
<evidence type="ECO:0000256" key="4">
    <source>
        <dbReference type="ARBA" id="ARBA00023136"/>
    </source>
</evidence>
<accession>A0A395IRU5</accession>